<evidence type="ECO:0000256" key="1">
    <source>
        <dbReference type="SAM" id="MobiDB-lite"/>
    </source>
</evidence>
<dbReference type="EMBL" id="UYRV01007797">
    <property type="protein sequence ID" value="VDK54970.1"/>
    <property type="molecule type" value="Genomic_DNA"/>
</dbReference>
<accession>A0A3P6RJX4</accession>
<name>A0A3P6RJX4_CYLGO</name>
<keyword evidence="4" id="KW-1185">Reference proteome</keyword>
<proteinExistence type="predicted"/>
<keyword evidence="2" id="KW-0812">Transmembrane</keyword>
<feature type="transmembrane region" description="Helical" evidence="2">
    <location>
        <begin position="28"/>
        <end position="46"/>
    </location>
</feature>
<evidence type="ECO:0000313" key="3">
    <source>
        <dbReference type="EMBL" id="VDK54970.1"/>
    </source>
</evidence>
<dbReference type="AlphaFoldDB" id="A0A3P6RJX4"/>
<reference evidence="3 4" key="1">
    <citation type="submission" date="2018-11" db="EMBL/GenBank/DDBJ databases">
        <authorList>
            <consortium name="Pathogen Informatics"/>
        </authorList>
    </citation>
    <scope>NUCLEOTIDE SEQUENCE [LARGE SCALE GENOMIC DNA]</scope>
</reference>
<evidence type="ECO:0000313" key="4">
    <source>
        <dbReference type="Proteomes" id="UP000271889"/>
    </source>
</evidence>
<gene>
    <name evidence="3" type="ORF">CGOC_LOCUS3163</name>
</gene>
<protein>
    <submittedName>
        <fullName evidence="3">Uncharacterized protein</fullName>
    </submittedName>
</protein>
<keyword evidence="2" id="KW-1133">Transmembrane helix</keyword>
<sequence length="105" mass="11825">MPESSDVDKMPESSDMDKKPESSDMDKLIEIILIFSLPMLLLIRNIKVKRWITSAISGLVSQSSVLLSSVSQHHPTLLTRTTCYDPCYVVLLHEKVTTVDITISY</sequence>
<dbReference type="Proteomes" id="UP000271889">
    <property type="component" value="Unassembled WGS sequence"/>
</dbReference>
<keyword evidence="2" id="KW-0472">Membrane</keyword>
<feature type="region of interest" description="Disordered" evidence="1">
    <location>
        <begin position="1"/>
        <end position="22"/>
    </location>
</feature>
<organism evidence="3 4">
    <name type="scientific">Cylicostephanus goldi</name>
    <name type="common">Nematode worm</name>
    <dbReference type="NCBI Taxonomy" id="71465"/>
    <lineage>
        <taxon>Eukaryota</taxon>
        <taxon>Metazoa</taxon>
        <taxon>Ecdysozoa</taxon>
        <taxon>Nematoda</taxon>
        <taxon>Chromadorea</taxon>
        <taxon>Rhabditida</taxon>
        <taxon>Rhabditina</taxon>
        <taxon>Rhabditomorpha</taxon>
        <taxon>Strongyloidea</taxon>
        <taxon>Strongylidae</taxon>
        <taxon>Cylicostephanus</taxon>
    </lineage>
</organism>
<evidence type="ECO:0000256" key="2">
    <source>
        <dbReference type="SAM" id="Phobius"/>
    </source>
</evidence>